<evidence type="ECO:0000256" key="2">
    <source>
        <dbReference type="SAM" id="MobiDB-lite"/>
    </source>
</evidence>
<dbReference type="EMBL" id="JAVIJP010000047">
    <property type="protein sequence ID" value="KAL3626128.1"/>
    <property type="molecule type" value="Genomic_DNA"/>
</dbReference>
<feature type="compositionally biased region" description="Low complexity" evidence="2">
    <location>
        <begin position="831"/>
        <end position="848"/>
    </location>
</feature>
<keyword evidence="1" id="KW-0064">Aspartyl protease</keyword>
<organism evidence="4 5">
    <name type="scientific">Castilleja foliolosa</name>
    <dbReference type="NCBI Taxonomy" id="1961234"/>
    <lineage>
        <taxon>Eukaryota</taxon>
        <taxon>Viridiplantae</taxon>
        <taxon>Streptophyta</taxon>
        <taxon>Embryophyta</taxon>
        <taxon>Tracheophyta</taxon>
        <taxon>Spermatophyta</taxon>
        <taxon>Magnoliopsida</taxon>
        <taxon>eudicotyledons</taxon>
        <taxon>Gunneridae</taxon>
        <taxon>Pentapetalae</taxon>
        <taxon>asterids</taxon>
        <taxon>lamiids</taxon>
        <taxon>Lamiales</taxon>
        <taxon>Orobanchaceae</taxon>
        <taxon>Pedicularideae</taxon>
        <taxon>Castillejinae</taxon>
        <taxon>Castilleja</taxon>
    </lineage>
</organism>
<dbReference type="Gene3D" id="3.30.420.10">
    <property type="entry name" value="Ribonuclease H-like superfamily/Ribonuclease H"/>
    <property type="match status" value="1"/>
</dbReference>
<sequence length="1418" mass="159502">MAEDAGSETMVTSATIETPSIQLLYPQSQLISIKLTEANFLIWRTQILTAIKGYGLEDFISSHPKIPDLYNTTSSQTQVLNPAHTLWIRQDQILASWILSSLSENILPLMIGLASSSEIWVVLERNFASQSKAKTLQYKMQLQTTRKGNMSMRDYLAKIKMCCDLLATTGNPVSYNDQIMHILSGLGSEYDPVMVTVTASINSFGLNDIQSLLLSFEARLENAVSLNSGNMVNTEGSQPSANYAAQDNFQKKGFNMRGRGNNSNFRGRGRGSFRGRGGRFQNSRVTCQVCQVPGHTADRCWYRFDQSYGTQSGSQVNGGSENSHTKNPTLNMAHVAGNNVSNDEGWWFPDSGASAHVTNDLNSLHSASEYNGTSKLQVGNGQNELISHIGNSIFYSPDSDRKFHLKDLLHVPGITNLISVSKFALDNNVFFEFHPFFCLVKDQVTQTTLLKGMLKEGLYQFTLDHPGHSDNKGDMLQNKHQVFTAVSCNDLDIKIWHRRLGHSSYDVVKRALRDCNIPFDNKKADDSSICSPCVLAKSHKLPFNLSNSVAIACFDLIHTDLWGPAPIDSVNGYKYYVTYIDDHSKFTWIYLLKLKSEVVNTFIHFHSYVKTQFNAKIKSMQSDGGTEYKPLGEFFRKEGIVHRLSCPYTPQQNGCAERKHRHVVEMGLSLLAQSNLPLKYWDDAFATATYLINRVPAKGLDYLSPFEKLMKQKPDYSAMKVFGCLAYPHVRPYNKHKLEFRAAAGVFVGYSGQYKGYKILLPSGKVMVTRHVIFDEGTFPFSENAKDSHHIESGQVRSFVTSEPTVATFPSYHLKNNERQNTNEGGNQIATPSNSSTSESSESSPETISLRVELPHIGESEGDNGQCNMPIVAEKHVTVQNQHPMVTRAKVGIHKPRILSTEKVENDYEPRNVNEALKSAVWKKAMQDEYEALLRNKTWILTNPPAGAHLVGNKWVFKRKKNADGTLERCKARLVAQGYTQTPGFDFHETFSPVVKPATIRIILSMALAQDWRIKQLDVSNAFLNGDLSEDIYMMQPKGFEQDNGKVCKLNKALYGLKQASRAWYTKVKCTLGMFGFDSSKADSSLFLYNKNNVKMYILIYVDDMLITGNDENSVHRIIEGLKMQFALKDLGEIHHFLGVEVIKTTQGLHLGQKEYIKKLLQKANMLEANKSPTPMISTPQLSKYSGCPVKDAMMYRSLVGALHYVTITRPEICYAVNKVSQYMSNPLEPHLKAVKRILRYLAGTINYGLNFVKPKNLNVTGFSDSDWAADLDDRRSTTGYCVYVGGNLIAWSSKKQQSVSKSSTEAEYRSLALVTSEIMWIGHLLDELKIKQTRKPQIWVDNQSAIYLASNPILHARTKHIELDYHFVREKVVSDLIQVNYVPSLDQNADIFTKPLSNQFFTRLRERLTVAQHPSSD</sequence>
<evidence type="ECO:0000259" key="3">
    <source>
        <dbReference type="PROSITE" id="PS50994"/>
    </source>
</evidence>
<accession>A0ABD3C8H2</accession>
<dbReference type="Pfam" id="PF14223">
    <property type="entry name" value="Retrotran_gag_2"/>
    <property type="match status" value="1"/>
</dbReference>
<feature type="compositionally biased region" description="Low complexity" evidence="2">
    <location>
        <begin position="254"/>
        <end position="266"/>
    </location>
</feature>
<dbReference type="InterPro" id="IPR025724">
    <property type="entry name" value="GAG-pre-integrase_dom"/>
</dbReference>
<evidence type="ECO:0000256" key="1">
    <source>
        <dbReference type="ARBA" id="ARBA00022750"/>
    </source>
</evidence>
<reference evidence="5" key="1">
    <citation type="journal article" date="2024" name="IScience">
        <title>Strigolactones Initiate the Formation of Haustorium-like Structures in Castilleja.</title>
        <authorList>
            <person name="Buerger M."/>
            <person name="Peterson D."/>
            <person name="Chory J."/>
        </authorList>
    </citation>
    <scope>NUCLEOTIDE SEQUENCE [LARGE SCALE GENOMIC DNA]</scope>
</reference>
<name>A0ABD3C8H2_9LAMI</name>
<evidence type="ECO:0000313" key="4">
    <source>
        <dbReference type="EMBL" id="KAL3626128.1"/>
    </source>
</evidence>
<dbReference type="PROSITE" id="PS50994">
    <property type="entry name" value="INTEGRASE"/>
    <property type="match status" value="1"/>
</dbReference>
<feature type="region of interest" description="Disordered" evidence="2">
    <location>
        <begin position="816"/>
        <end position="848"/>
    </location>
</feature>
<dbReference type="InterPro" id="IPR054722">
    <property type="entry name" value="PolX-like_BBD"/>
</dbReference>
<dbReference type="Pfam" id="PF07727">
    <property type="entry name" value="RVT_2"/>
    <property type="match status" value="1"/>
</dbReference>
<feature type="domain" description="Integrase catalytic" evidence="3">
    <location>
        <begin position="538"/>
        <end position="713"/>
    </location>
</feature>
<dbReference type="PANTHER" id="PTHR11439">
    <property type="entry name" value="GAG-POL-RELATED RETROTRANSPOSON"/>
    <property type="match status" value="1"/>
</dbReference>
<dbReference type="InterPro" id="IPR036397">
    <property type="entry name" value="RNaseH_sf"/>
</dbReference>
<feature type="region of interest" description="Disordered" evidence="2">
    <location>
        <begin position="254"/>
        <end position="277"/>
    </location>
</feature>
<dbReference type="InterPro" id="IPR013103">
    <property type="entry name" value="RVT_2"/>
</dbReference>
<dbReference type="InterPro" id="IPR043502">
    <property type="entry name" value="DNA/RNA_pol_sf"/>
</dbReference>
<dbReference type="PANTHER" id="PTHR11439:SF467">
    <property type="entry name" value="INTEGRASE CATALYTIC DOMAIN-CONTAINING PROTEIN"/>
    <property type="match status" value="1"/>
</dbReference>
<dbReference type="CDD" id="cd09272">
    <property type="entry name" value="RNase_HI_RT_Ty1"/>
    <property type="match status" value="1"/>
</dbReference>
<protein>
    <recommendedName>
        <fullName evidence="3">Integrase catalytic domain-containing protein</fullName>
    </recommendedName>
</protein>
<dbReference type="GO" id="GO:0004190">
    <property type="term" value="F:aspartic-type endopeptidase activity"/>
    <property type="evidence" value="ECO:0007669"/>
    <property type="project" value="UniProtKB-KW"/>
</dbReference>
<keyword evidence="1" id="KW-0645">Protease</keyword>
<dbReference type="InterPro" id="IPR012337">
    <property type="entry name" value="RNaseH-like_sf"/>
</dbReference>
<dbReference type="Proteomes" id="UP001632038">
    <property type="component" value="Unassembled WGS sequence"/>
</dbReference>
<keyword evidence="5" id="KW-1185">Reference proteome</keyword>
<dbReference type="Pfam" id="PF22936">
    <property type="entry name" value="Pol_BBD"/>
    <property type="match status" value="1"/>
</dbReference>
<dbReference type="Pfam" id="PF13976">
    <property type="entry name" value="gag_pre-integrs"/>
    <property type="match status" value="1"/>
</dbReference>
<feature type="compositionally biased region" description="Basic residues" evidence="2">
    <location>
        <begin position="267"/>
        <end position="277"/>
    </location>
</feature>
<dbReference type="Pfam" id="PF25597">
    <property type="entry name" value="SH3_retrovirus"/>
    <property type="match status" value="1"/>
</dbReference>
<gene>
    <name evidence="4" type="ORF">CASFOL_029677</name>
</gene>
<evidence type="ECO:0000313" key="5">
    <source>
        <dbReference type="Proteomes" id="UP001632038"/>
    </source>
</evidence>
<proteinExistence type="predicted"/>
<keyword evidence="1" id="KW-0378">Hydrolase</keyword>
<dbReference type="SUPFAM" id="SSF53098">
    <property type="entry name" value="Ribonuclease H-like"/>
    <property type="match status" value="1"/>
</dbReference>
<feature type="compositionally biased region" description="Polar residues" evidence="2">
    <location>
        <begin position="819"/>
        <end position="830"/>
    </location>
</feature>
<comment type="caution">
    <text evidence="4">The sequence shown here is derived from an EMBL/GenBank/DDBJ whole genome shotgun (WGS) entry which is preliminary data.</text>
</comment>
<dbReference type="InterPro" id="IPR001584">
    <property type="entry name" value="Integrase_cat-core"/>
</dbReference>
<dbReference type="InterPro" id="IPR057670">
    <property type="entry name" value="SH3_retrovirus"/>
</dbReference>
<dbReference type="SUPFAM" id="SSF56672">
    <property type="entry name" value="DNA/RNA polymerases"/>
    <property type="match status" value="1"/>
</dbReference>